<dbReference type="AlphaFoldDB" id="A0A1G4SCW7"/>
<keyword evidence="1" id="KW-0732">Signal</keyword>
<feature type="chain" id="PRO_5011494316" description="Glycosyl hydrolase catalytic core" evidence="1">
    <location>
        <begin position="25"/>
        <end position="422"/>
    </location>
</feature>
<dbReference type="InterPro" id="IPR017853">
    <property type="entry name" value="GH"/>
</dbReference>
<gene>
    <name evidence="2" type="ORF">SAMN02927928_2575</name>
</gene>
<evidence type="ECO:0000313" key="2">
    <source>
        <dbReference type="EMBL" id="SCW67033.1"/>
    </source>
</evidence>
<evidence type="ECO:0000313" key="3">
    <source>
        <dbReference type="Proteomes" id="UP000199150"/>
    </source>
</evidence>
<proteinExistence type="predicted"/>
<name>A0A1G4SCW7_9CAUL</name>
<sequence>MRYTAAFCSLAFAAASFLPVPAPAEVFKARRAEDLRTSIGVVTHFNYTDGTYARPDEAVRALAYLGISHLRDQSPTPWIRGSAPLQTYADLMKHGYRFNFLALGDKFDPSATTVQLTKLEEACPGMIDAIEGFNEVDHAPVSYQGKTGPDAAIKAQTALYAAIRADPVLGHLPVYDLTGADWPKPGEKRADFVNAHLYPQNGSPPADWFSDAADRALKQESPLVVSEFGYASLPESGWLVIGVDQRSQAKGLLLGLFQGFSRNIERTYIYELFDEKPDPALKEREFHFGLFDANYRQKAAAKAIHNLTTILGDPSATNRTFQPGSIDVNVDAFPQGIRGLVIAKTDGTLFLAMWNNTAFWNRPTGTPLESAPVSVTLALPDGLKARALFDPLESAEAVRAFTGESSLTLDVPDHPVLLQVRR</sequence>
<feature type="signal peptide" evidence="1">
    <location>
        <begin position="1"/>
        <end position="24"/>
    </location>
</feature>
<evidence type="ECO:0008006" key="4">
    <source>
        <dbReference type="Google" id="ProtNLM"/>
    </source>
</evidence>
<evidence type="ECO:0000256" key="1">
    <source>
        <dbReference type="SAM" id="SignalP"/>
    </source>
</evidence>
<dbReference type="STRING" id="260084.SAMN02927928_2575"/>
<dbReference type="Proteomes" id="UP000199150">
    <property type="component" value="Unassembled WGS sequence"/>
</dbReference>
<keyword evidence="3" id="KW-1185">Reference proteome</keyword>
<dbReference type="SUPFAM" id="SSF51445">
    <property type="entry name" value="(Trans)glycosidases"/>
    <property type="match status" value="1"/>
</dbReference>
<accession>A0A1G4SCW7</accession>
<organism evidence="2 3">
    <name type="scientific">Asticcacaulis taihuensis</name>
    <dbReference type="NCBI Taxonomy" id="260084"/>
    <lineage>
        <taxon>Bacteria</taxon>
        <taxon>Pseudomonadati</taxon>
        <taxon>Pseudomonadota</taxon>
        <taxon>Alphaproteobacteria</taxon>
        <taxon>Caulobacterales</taxon>
        <taxon>Caulobacteraceae</taxon>
        <taxon>Asticcacaulis</taxon>
    </lineage>
</organism>
<reference evidence="3" key="1">
    <citation type="submission" date="2016-10" db="EMBL/GenBank/DDBJ databases">
        <authorList>
            <person name="Varghese N."/>
            <person name="Submissions S."/>
        </authorList>
    </citation>
    <scope>NUCLEOTIDE SEQUENCE [LARGE SCALE GENOMIC DNA]</scope>
    <source>
        <strain evidence="3">CGMCC 1.3431</strain>
    </source>
</reference>
<dbReference type="EMBL" id="FMTS01000004">
    <property type="protein sequence ID" value="SCW67033.1"/>
    <property type="molecule type" value="Genomic_DNA"/>
</dbReference>
<dbReference type="Gene3D" id="3.20.20.80">
    <property type="entry name" value="Glycosidases"/>
    <property type="match status" value="1"/>
</dbReference>
<protein>
    <recommendedName>
        <fullName evidence="4">Glycosyl hydrolase catalytic core</fullName>
    </recommendedName>
</protein>